<reference evidence="1" key="3">
    <citation type="submission" date="2020-06" db="EMBL/GenBank/DDBJ databases">
        <title>Helianthus annuus Genome sequencing and assembly Release 2.</title>
        <authorList>
            <person name="Gouzy J."/>
            <person name="Langlade N."/>
            <person name="Munos S."/>
        </authorList>
    </citation>
    <scope>NUCLEOTIDE SEQUENCE</scope>
    <source>
        <tissue evidence="1">Leaves</tissue>
    </source>
</reference>
<gene>
    <name evidence="2" type="ORF">HannXRQ_Chr07g0188861</name>
    <name evidence="1" type="ORF">HanXRQr2_Chr07g0291721</name>
</gene>
<reference evidence="2" key="2">
    <citation type="submission" date="2017-02" db="EMBL/GenBank/DDBJ databases">
        <title>Sunflower complete genome.</title>
        <authorList>
            <person name="Langlade N."/>
            <person name="Munos S."/>
        </authorList>
    </citation>
    <scope>NUCLEOTIDE SEQUENCE [LARGE SCALE GENOMIC DNA]</scope>
    <source>
        <tissue evidence="2">Leaves</tissue>
    </source>
</reference>
<dbReference type="InParanoid" id="A0A251UAC6"/>
<organism evidence="2 3">
    <name type="scientific">Helianthus annuus</name>
    <name type="common">Common sunflower</name>
    <dbReference type="NCBI Taxonomy" id="4232"/>
    <lineage>
        <taxon>Eukaryota</taxon>
        <taxon>Viridiplantae</taxon>
        <taxon>Streptophyta</taxon>
        <taxon>Embryophyta</taxon>
        <taxon>Tracheophyta</taxon>
        <taxon>Spermatophyta</taxon>
        <taxon>Magnoliopsida</taxon>
        <taxon>eudicotyledons</taxon>
        <taxon>Gunneridae</taxon>
        <taxon>Pentapetalae</taxon>
        <taxon>asterids</taxon>
        <taxon>campanulids</taxon>
        <taxon>Asterales</taxon>
        <taxon>Asteraceae</taxon>
        <taxon>Asteroideae</taxon>
        <taxon>Heliantheae alliance</taxon>
        <taxon>Heliantheae</taxon>
        <taxon>Helianthus</taxon>
    </lineage>
</organism>
<dbReference type="AlphaFoldDB" id="A0A251UAC6"/>
<dbReference type="EMBL" id="CM007896">
    <property type="protein sequence ID" value="OTG20064.1"/>
    <property type="molecule type" value="Genomic_DNA"/>
</dbReference>
<protein>
    <submittedName>
        <fullName evidence="2">Uncharacterized protein</fullName>
    </submittedName>
</protein>
<evidence type="ECO:0000313" key="3">
    <source>
        <dbReference type="Proteomes" id="UP000215914"/>
    </source>
</evidence>
<evidence type="ECO:0000313" key="2">
    <source>
        <dbReference type="EMBL" id="OTG20064.1"/>
    </source>
</evidence>
<dbReference type="EMBL" id="MNCJ02000322">
    <property type="protein sequence ID" value="KAF5798338.1"/>
    <property type="molecule type" value="Genomic_DNA"/>
</dbReference>
<dbReference type="Gramene" id="mRNA:HanXRQr2_Chr07g0291721">
    <property type="protein sequence ID" value="mRNA:HanXRQr2_Chr07g0291721"/>
    <property type="gene ID" value="HanXRQr2_Chr07g0291721"/>
</dbReference>
<dbReference type="Proteomes" id="UP000215914">
    <property type="component" value="Chromosome 7"/>
</dbReference>
<sequence>MQVFSAKKHKKRNFFRRKRQPAAASLPVFSTDENASLQLQVFWTDEPIQLGIVWVLVKAT</sequence>
<evidence type="ECO:0000313" key="1">
    <source>
        <dbReference type="EMBL" id="KAF5798338.1"/>
    </source>
</evidence>
<proteinExistence type="predicted"/>
<name>A0A251UAC6_HELAN</name>
<accession>A0A251UAC6</accession>
<keyword evidence="3" id="KW-1185">Reference proteome</keyword>
<reference evidence="1 3" key="1">
    <citation type="journal article" date="2017" name="Nature">
        <title>The sunflower genome provides insights into oil metabolism, flowering and Asterid evolution.</title>
        <authorList>
            <person name="Badouin H."/>
            <person name="Gouzy J."/>
            <person name="Grassa C.J."/>
            <person name="Murat F."/>
            <person name="Staton S.E."/>
            <person name="Cottret L."/>
            <person name="Lelandais-Briere C."/>
            <person name="Owens G.L."/>
            <person name="Carrere S."/>
            <person name="Mayjonade B."/>
            <person name="Legrand L."/>
            <person name="Gill N."/>
            <person name="Kane N.C."/>
            <person name="Bowers J.E."/>
            <person name="Hubner S."/>
            <person name="Bellec A."/>
            <person name="Berard A."/>
            <person name="Berges H."/>
            <person name="Blanchet N."/>
            <person name="Boniface M.C."/>
            <person name="Brunel D."/>
            <person name="Catrice O."/>
            <person name="Chaidir N."/>
            <person name="Claudel C."/>
            <person name="Donnadieu C."/>
            <person name="Faraut T."/>
            <person name="Fievet G."/>
            <person name="Helmstetter N."/>
            <person name="King M."/>
            <person name="Knapp S.J."/>
            <person name="Lai Z."/>
            <person name="Le Paslier M.C."/>
            <person name="Lippi Y."/>
            <person name="Lorenzon L."/>
            <person name="Mandel J.R."/>
            <person name="Marage G."/>
            <person name="Marchand G."/>
            <person name="Marquand E."/>
            <person name="Bret-Mestries E."/>
            <person name="Morien E."/>
            <person name="Nambeesan S."/>
            <person name="Nguyen T."/>
            <person name="Pegot-Espagnet P."/>
            <person name="Pouilly N."/>
            <person name="Raftis F."/>
            <person name="Sallet E."/>
            <person name="Schiex T."/>
            <person name="Thomas J."/>
            <person name="Vandecasteele C."/>
            <person name="Vares D."/>
            <person name="Vear F."/>
            <person name="Vautrin S."/>
            <person name="Crespi M."/>
            <person name="Mangin B."/>
            <person name="Burke J.M."/>
            <person name="Salse J."/>
            <person name="Munos S."/>
            <person name="Vincourt P."/>
            <person name="Rieseberg L.H."/>
            <person name="Langlade N.B."/>
        </authorList>
    </citation>
    <scope>NUCLEOTIDE SEQUENCE [LARGE SCALE GENOMIC DNA]</scope>
    <source>
        <strain evidence="3">cv. SF193</strain>
        <tissue evidence="1">Leaves</tissue>
    </source>
</reference>